<evidence type="ECO:0000256" key="1">
    <source>
        <dbReference type="SAM" id="Phobius"/>
    </source>
</evidence>
<gene>
    <name evidence="2" type="ORF">BS297_20690</name>
</gene>
<dbReference type="AlphaFoldDB" id="A0A5N5E5W1"/>
<reference evidence="2 3" key="1">
    <citation type="journal article" date="2017" name="Poromechanics V (2013)">
        <title>Genomic Characterization of the Arsenic-Tolerant Actinobacterium, &lt;i&gt;Rhodococcus erythropolis&lt;/i&gt; S43.</title>
        <authorList>
            <person name="Retamal-Morales G."/>
            <person name="Mehnert M."/>
            <person name="Schwabe R."/>
            <person name="Tischler D."/>
            <person name="Schloemann M."/>
            <person name="Levican G.J."/>
        </authorList>
    </citation>
    <scope>NUCLEOTIDE SEQUENCE [LARGE SCALE GENOMIC DNA]</scope>
    <source>
        <strain evidence="2 3">S43</strain>
    </source>
</reference>
<feature type="transmembrane region" description="Helical" evidence="1">
    <location>
        <begin position="39"/>
        <end position="63"/>
    </location>
</feature>
<evidence type="ECO:0000313" key="2">
    <source>
        <dbReference type="EMBL" id="KAB2583424.1"/>
    </source>
</evidence>
<protein>
    <submittedName>
        <fullName evidence="2">Uncharacterized protein</fullName>
    </submittedName>
</protein>
<organism evidence="2 3">
    <name type="scientific">Rhodococcus erythropolis</name>
    <name type="common">Arthrobacter picolinophilus</name>
    <dbReference type="NCBI Taxonomy" id="1833"/>
    <lineage>
        <taxon>Bacteria</taxon>
        <taxon>Bacillati</taxon>
        <taxon>Actinomycetota</taxon>
        <taxon>Actinomycetes</taxon>
        <taxon>Mycobacteriales</taxon>
        <taxon>Nocardiaceae</taxon>
        <taxon>Rhodococcus</taxon>
        <taxon>Rhodococcus erythropolis group</taxon>
    </lineage>
</organism>
<keyword evidence="1" id="KW-0812">Transmembrane</keyword>
<evidence type="ECO:0000313" key="3">
    <source>
        <dbReference type="Proteomes" id="UP000325576"/>
    </source>
</evidence>
<comment type="caution">
    <text evidence="2">The sequence shown here is derived from an EMBL/GenBank/DDBJ whole genome shotgun (WGS) entry which is preliminary data.</text>
</comment>
<name>A0A5N5E5W1_RHOER</name>
<keyword evidence="1" id="KW-0472">Membrane</keyword>
<dbReference type="Proteomes" id="UP000325576">
    <property type="component" value="Unassembled WGS sequence"/>
</dbReference>
<proteinExistence type="predicted"/>
<dbReference type="EMBL" id="MRBO01000557">
    <property type="protein sequence ID" value="KAB2583424.1"/>
    <property type="molecule type" value="Genomic_DNA"/>
</dbReference>
<sequence>MIHDVYVAIIFDLLLYAMWAGIAYAFVACGRKSSHQMATWGIVLVGGIVACQKVMSSFVGAAFTNTMKAFLSTQIFPFRVQGLRLFRCCSSQ</sequence>
<keyword evidence="1" id="KW-1133">Transmembrane helix</keyword>
<feature type="transmembrane region" description="Helical" evidence="1">
    <location>
        <begin position="6"/>
        <end position="27"/>
    </location>
</feature>
<accession>A0A5N5E5W1</accession>